<feature type="region of interest" description="Disordered" evidence="1">
    <location>
        <begin position="39"/>
        <end position="58"/>
    </location>
</feature>
<evidence type="ECO:0000313" key="3">
    <source>
        <dbReference type="Proteomes" id="UP001164929"/>
    </source>
</evidence>
<dbReference type="Gene3D" id="2.60.120.10">
    <property type="entry name" value="Jelly Rolls"/>
    <property type="match status" value="1"/>
</dbReference>
<gene>
    <name evidence="2" type="ORF">NC653_040723</name>
</gene>
<dbReference type="AlphaFoldDB" id="A0AAD6L970"/>
<name>A0AAD6L970_9ROSI</name>
<dbReference type="Proteomes" id="UP001164929">
    <property type="component" value="Chromosome 19"/>
</dbReference>
<reference evidence="2" key="1">
    <citation type="journal article" date="2023" name="Mol. Ecol. Resour.">
        <title>Chromosome-level genome assembly of a triploid poplar Populus alba 'Berolinensis'.</title>
        <authorList>
            <person name="Chen S."/>
            <person name="Yu Y."/>
            <person name="Wang X."/>
            <person name="Wang S."/>
            <person name="Zhang T."/>
            <person name="Zhou Y."/>
            <person name="He R."/>
            <person name="Meng N."/>
            <person name="Wang Y."/>
            <person name="Liu W."/>
            <person name="Liu Z."/>
            <person name="Liu J."/>
            <person name="Guo Q."/>
            <person name="Huang H."/>
            <person name="Sederoff R.R."/>
            <person name="Wang G."/>
            <person name="Qu G."/>
            <person name="Chen S."/>
        </authorList>
    </citation>
    <scope>NUCLEOTIDE SEQUENCE</scope>
    <source>
        <strain evidence="2">SC-2020</strain>
    </source>
</reference>
<comment type="caution">
    <text evidence="2">The sequence shown here is derived from an EMBL/GenBank/DDBJ whole genome shotgun (WGS) entry which is preliminary data.</text>
</comment>
<sequence>MHQVSQLAGRVSTIRGLPVEVVANSFQISREDARRLKNNREEVSVFSPSQSGRSDEIA</sequence>
<dbReference type="InterPro" id="IPR014710">
    <property type="entry name" value="RmlC-like_jellyroll"/>
</dbReference>
<evidence type="ECO:0000313" key="2">
    <source>
        <dbReference type="EMBL" id="KAJ6951395.1"/>
    </source>
</evidence>
<evidence type="ECO:0000256" key="1">
    <source>
        <dbReference type="SAM" id="MobiDB-lite"/>
    </source>
</evidence>
<dbReference type="EMBL" id="JAQIZT010000019">
    <property type="protein sequence ID" value="KAJ6951395.1"/>
    <property type="molecule type" value="Genomic_DNA"/>
</dbReference>
<organism evidence="2 3">
    <name type="scientific">Populus alba x Populus x berolinensis</name>
    <dbReference type="NCBI Taxonomy" id="444605"/>
    <lineage>
        <taxon>Eukaryota</taxon>
        <taxon>Viridiplantae</taxon>
        <taxon>Streptophyta</taxon>
        <taxon>Embryophyta</taxon>
        <taxon>Tracheophyta</taxon>
        <taxon>Spermatophyta</taxon>
        <taxon>Magnoliopsida</taxon>
        <taxon>eudicotyledons</taxon>
        <taxon>Gunneridae</taxon>
        <taxon>Pentapetalae</taxon>
        <taxon>rosids</taxon>
        <taxon>fabids</taxon>
        <taxon>Malpighiales</taxon>
        <taxon>Salicaceae</taxon>
        <taxon>Saliceae</taxon>
        <taxon>Populus</taxon>
    </lineage>
</organism>
<dbReference type="InterPro" id="IPR011051">
    <property type="entry name" value="RmlC_Cupin_sf"/>
</dbReference>
<dbReference type="SUPFAM" id="SSF51182">
    <property type="entry name" value="RmlC-like cupins"/>
    <property type="match status" value="1"/>
</dbReference>
<protein>
    <submittedName>
        <fullName evidence="2">Uncharacterized protein</fullName>
    </submittedName>
</protein>
<keyword evidence="3" id="KW-1185">Reference proteome</keyword>
<proteinExistence type="predicted"/>
<accession>A0AAD6L970</accession>